<reference evidence="3" key="3">
    <citation type="submission" date="2018-08" db="UniProtKB">
        <authorList>
            <consortium name="EnsemblPlants"/>
        </authorList>
    </citation>
    <scope>IDENTIFICATION</scope>
    <source>
        <strain evidence="3">cv. Bd21</strain>
    </source>
</reference>
<gene>
    <name evidence="2" type="ORF">BRADI_3g30763v3</name>
</gene>
<accession>A0A2K2D0A4</accession>
<keyword evidence="1" id="KW-0812">Transmembrane</keyword>
<reference evidence="2 3" key="1">
    <citation type="journal article" date="2010" name="Nature">
        <title>Genome sequencing and analysis of the model grass Brachypodium distachyon.</title>
        <authorList>
            <consortium name="International Brachypodium Initiative"/>
        </authorList>
    </citation>
    <scope>NUCLEOTIDE SEQUENCE [LARGE SCALE GENOMIC DNA]</scope>
    <source>
        <strain evidence="2 3">Bd21</strain>
    </source>
</reference>
<reference evidence="2" key="2">
    <citation type="submission" date="2017-06" db="EMBL/GenBank/DDBJ databases">
        <title>WGS assembly of Brachypodium distachyon.</title>
        <authorList>
            <consortium name="The International Brachypodium Initiative"/>
            <person name="Lucas S."/>
            <person name="Harmon-Smith M."/>
            <person name="Lail K."/>
            <person name="Tice H."/>
            <person name="Grimwood J."/>
            <person name="Bruce D."/>
            <person name="Barry K."/>
            <person name="Shu S."/>
            <person name="Lindquist E."/>
            <person name="Wang M."/>
            <person name="Pitluck S."/>
            <person name="Vogel J.P."/>
            <person name="Garvin D.F."/>
            <person name="Mockler T.C."/>
            <person name="Schmutz J."/>
            <person name="Rokhsar D."/>
            <person name="Bevan M.W."/>
        </authorList>
    </citation>
    <scope>NUCLEOTIDE SEQUENCE</scope>
    <source>
        <strain evidence="2">Bd21</strain>
    </source>
</reference>
<feature type="transmembrane region" description="Helical" evidence="1">
    <location>
        <begin position="18"/>
        <end position="38"/>
    </location>
</feature>
<dbReference type="EMBL" id="CM000882">
    <property type="protein sequence ID" value="PNT67711.1"/>
    <property type="molecule type" value="Genomic_DNA"/>
</dbReference>
<keyword evidence="1" id="KW-1133">Transmembrane helix</keyword>
<dbReference type="AlphaFoldDB" id="A0A2K2D0A4"/>
<dbReference type="EnsemblPlants" id="PNT67711">
    <property type="protein sequence ID" value="PNT67711"/>
    <property type="gene ID" value="BRADI_3g30763v3"/>
</dbReference>
<dbReference type="Gramene" id="PNT67711">
    <property type="protein sequence ID" value="PNT67711"/>
    <property type="gene ID" value="BRADI_3g30763v3"/>
</dbReference>
<evidence type="ECO:0000313" key="4">
    <source>
        <dbReference type="Proteomes" id="UP000008810"/>
    </source>
</evidence>
<keyword evidence="1" id="KW-0472">Membrane</keyword>
<organism evidence="2">
    <name type="scientific">Brachypodium distachyon</name>
    <name type="common">Purple false brome</name>
    <name type="synonym">Trachynia distachya</name>
    <dbReference type="NCBI Taxonomy" id="15368"/>
    <lineage>
        <taxon>Eukaryota</taxon>
        <taxon>Viridiplantae</taxon>
        <taxon>Streptophyta</taxon>
        <taxon>Embryophyta</taxon>
        <taxon>Tracheophyta</taxon>
        <taxon>Spermatophyta</taxon>
        <taxon>Magnoliopsida</taxon>
        <taxon>Liliopsida</taxon>
        <taxon>Poales</taxon>
        <taxon>Poaceae</taxon>
        <taxon>BOP clade</taxon>
        <taxon>Pooideae</taxon>
        <taxon>Stipodae</taxon>
        <taxon>Brachypodieae</taxon>
        <taxon>Brachypodium</taxon>
    </lineage>
</organism>
<evidence type="ECO:0000313" key="3">
    <source>
        <dbReference type="EnsemblPlants" id="PNT67711"/>
    </source>
</evidence>
<dbReference type="Proteomes" id="UP000008810">
    <property type="component" value="Chromosome 3"/>
</dbReference>
<evidence type="ECO:0000256" key="1">
    <source>
        <dbReference type="SAM" id="Phobius"/>
    </source>
</evidence>
<evidence type="ECO:0000313" key="2">
    <source>
        <dbReference type="EMBL" id="PNT67711.1"/>
    </source>
</evidence>
<proteinExistence type="predicted"/>
<protein>
    <submittedName>
        <fullName evidence="2 3">Uncharacterized protein</fullName>
    </submittedName>
</protein>
<dbReference type="InParanoid" id="A0A2K2D0A4"/>
<keyword evidence="4" id="KW-1185">Reference proteome</keyword>
<sequence length="74" mass="8494">MTHTFCTDRLITHCNIKYYIVCLLFLTPSIVVSFINSLPLSINPPLHYLHIIQNIEQIVAKSMFQGNNCTHSTM</sequence>
<name>A0A2K2D0A4_BRADI</name>